<proteinExistence type="predicted"/>
<feature type="transmembrane region" description="Helical" evidence="1">
    <location>
        <begin position="46"/>
        <end position="67"/>
    </location>
</feature>
<reference evidence="2" key="2">
    <citation type="submission" date="2023-05" db="EMBL/GenBank/DDBJ databases">
        <authorList>
            <consortium name="Lawrence Berkeley National Laboratory"/>
            <person name="Steindorff A."/>
            <person name="Hensen N."/>
            <person name="Bonometti L."/>
            <person name="Westerberg I."/>
            <person name="Brannstrom I.O."/>
            <person name="Guillou S."/>
            <person name="Cros-Aarteil S."/>
            <person name="Calhoun S."/>
            <person name="Haridas S."/>
            <person name="Kuo A."/>
            <person name="Mondo S."/>
            <person name="Pangilinan J."/>
            <person name="Riley R."/>
            <person name="Labutti K."/>
            <person name="Andreopoulos B."/>
            <person name="Lipzen A."/>
            <person name="Chen C."/>
            <person name="Yanf M."/>
            <person name="Daum C."/>
            <person name="Ng V."/>
            <person name="Clum A."/>
            <person name="Ohm R."/>
            <person name="Martin F."/>
            <person name="Silar P."/>
            <person name="Natvig D."/>
            <person name="Lalanne C."/>
            <person name="Gautier V."/>
            <person name="Ament-Velasquez S.L."/>
            <person name="Kruys A."/>
            <person name="Hutchinson M.I."/>
            <person name="Powell A.J."/>
            <person name="Barry K."/>
            <person name="Miller A.N."/>
            <person name="Grigoriev I.V."/>
            <person name="Debuchy R."/>
            <person name="Gladieux P."/>
            <person name="Thoren M.H."/>
            <person name="Johannesson H."/>
        </authorList>
    </citation>
    <scope>NUCLEOTIDE SEQUENCE</scope>
    <source>
        <strain evidence="2">CBS 731.68</strain>
    </source>
</reference>
<keyword evidence="1" id="KW-1133">Transmembrane helix</keyword>
<keyword evidence="1" id="KW-0472">Membrane</keyword>
<evidence type="ECO:0000313" key="3">
    <source>
        <dbReference type="Proteomes" id="UP001302602"/>
    </source>
</evidence>
<dbReference type="Proteomes" id="UP001302602">
    <property type="component" value="Unassembled WGS sequence"/>
</dbReference>
<dbReference type="RefSeq" id="XP_062651581.1">
    <property type="nucleotide sequence ID" value="XM_062786310.1"/>
</dbReference>
<name>A0AAN6U891_9PEZI</name>
<keyword evidence="1" id="KW-0812">Transmembrane</keyword>
<keyword evidence="3" id="KW-1185">Reference proteome</keyword>
<feature type="transmembrane region" description="Helical" evidence="1">
    <location>
        <begin position="15"/>
        <end position="34"/>
    </location>
</feature>
<dbReference type="EMBL" id="MU853224">
    <property type="protein sequence ID" value="KAK4127810.1"/>
    <property type="molecule type" value="Genomic_DNA"/>
</dbReference>
<dbReference type="AlphaFoldDB" id="A0AAN6U891"/>
<organism evidence="2 3">
    <name type="scientific">Parathielavia appendiculata</name>
    <dbReference type="NCBI Taxonomy" id="2587402"/>
    <lineage>
        <taxon>Eukaryota</taxon>
        <taxon>Fungi</taxon>
        <taxon>Dikarya</taxon>
        <taxon>Ascomycota</taxon>
        <taxon>Pezizomycotina</taxon>
        <taxon>Sordariomycetes</taxon>
        <taxon>Sordariomycetidae</taxon>
        <taxon>Sordariales</taxon>
        <taxon>Chaetomiaceae</taxon>
        <taxon>Parathielavia</taxon>
    </lineage>
</organism>
<accession>A0AAN6U891</accession>
<protein>
    <submittedName>
        <fullName evidence="2">Uncharacterized protein</fullName>
    </submittedName>
</protein>
<gene>
    <name evidence="2" type="ORF">N657DRAFT_228740</name>
</gene>
<reference evidence="2" key="1">
    <citation type="journal article" date="2023" name="Mol. Phylogenet. Evol.">
        <title>Genome-scale phylogeny and comparative genomics of the fungal order Sordariales.</title>
        <authorList>
            <person name="Hensen N."/>
            <person name="Bonometti L."/>
            <person name="Westerberg I."/>
            <person name="Brannstrom I.O."/>
            <person name="Guillou S."/>
            <person name="Cros-Aarteil S."/>
            <person name="Calhoun S."/>
            <person name="Haridas S."/>
            <person name="Kuo A."/>
            <person name="Mondo S."/>
            <person name="Pangilinan J."/>
            <person name="Riley R."/>
            <person name="LaButti K."/>
            <person name="Andreopoulos B."/>
            <person name="Lipzen A."/>
            <person name="Chen C."/>
            <person name="Yan M."/>
            <person name="Daum C."/>
            <person name="Ng V."/>
            <person name="Clum A."/>
            <person name="Steindorff A."/>
            <person name="Ohm R.A."/>
            <person name="Martin F."/>
            <person name="Silar P."/>
            <person name="Natvig D.O."/>
            <person name="Lalanne C."/>
            <person name="Gautier V."/>
            <person name="Ament-Velasquez S.L."/>
            <person name="Kruys A."/>
            <person name="Hutchinson M.I."/>
            <person name="Powell A.J."/>
            <person name="Barry K."/>
            <person name="Miller A.N."/>
            <person name="Grigoriev I.V."/>
            <person name="Debuchy R."/>
            <person name="Gladieux P."/>
            <person name="Hiltunen Thoren M."/>
            <person name="Johannesson H."/>
        </authorList>
    </citation>
    <scope>NUCLEOTIDE SEQUENCE</scope>
    <source>
        <strain evidence="2">CBS 731.68</strain>
    </source>
</reference>
<sequence length="149" mass="16623">MRYCNKLHDLVDDLILSYADAQLLLLLTFGGVFYSTYQCSVSLYHCFVAFHMGLVGLATSILVLVLVRIAHQPYLSSLARVAILGACIYGMDTTTVMELEAREDGSPQNKVEAVQGWTPVDGQVDDFILLPAYCILEDFKVNPFHKSDR</sequence>
<evidence type="ECO:0000313" key="2">
    <source>
        <dbReference type="EMBL" id="KAK4127810.1"/>
    </source>
</evidence>
<comment type="caution">
    <text evidence="2">The sequence shown here is derived from an EMBL/GenBank/DDBJ whole genome shotgun (WGS) entry which is preliminary data.</text>
</comment>
<dbReference type="GeneID" id="87823076"/>
<evidence type="ECO:0000256" key="1">
    <source>
        <dbReference type="SAM" id="Phobius"/>
    </source>
</evidence>